<feature type="chain" id="PRO_5047240838" description="GH18 domain-containing protein" evidence="1">
    <location>
        <begin position="24"/>
        <end position="312"/>
    </location>
</feature>
<feature type="signal peptide" evidence="1">
    <location>
        <begin position="1"/>
        <end position="23"/>
    </location>
</feature>
<dbReference type="PANTHER" id="PTHR42976:SF1">
    <property type="entry name" value="GH18 DOMAIN-CONTAINING PROTEIN-RELATED"/>
    <property type="match status" value="1"/>
</dbReference>
<protein>
    <recommendedName>
        <fullName evidence="2">GH18 domain-containing protein</fullName>
    </recommendedName>
</protein>
<dbReference type="PANTHER" id="PTHR42976">
    <property type="entry name" value="BIFUNCTIONAL CHITINASE/LYSOZYME-RELATED"/>
    <property type="match status" value="1"/>
</dbReference>
<sequence length="312" mass="32461">MLGVFRKSALVAGVSLLATAALALGTGKVAVAAPAAFPSQYAAPYLELSSSSVGDMVSDRNASGVNHYTLAFLIPKSGCTAKWEDGDYSVGTFKSQINALQAAGGDAIISFGGAAGGELALTCTSATNLQAAYANIVTTYNVHRLDFDIEGGPLDNSSSIARRDQALAALQKADPAVQVDYTLPVDPGGLPGNAMNLLKDAKAKGVKVGLVNIMTMDFGDGENALNDAESAANGTEKQLASLYGISASQAWKLIGLTPIAGHNDDNENFTQGNATTLEQFAASKGVQELSFWEVDSYDKKVGYAYSKIFNRI</sequence>
<proteinExistence type="predicted"/>
<keyword evidence="1" id="KW-0732">Signal</keyword>
<evidence type="ECO:0000313" key="4">
    <source>
        <dbReference type="Proteomes" id="UP001500618"/>
    </source>
</evidence>
<gene>
    <name evidence="3" type="ORF">GCM10009765_14270</name>
</gene>
<dbReference type="CDD" id="cd06543">
    <property type="entry name" value="GH18_PF-ChiA-like"/>
    <property type="match status" value="1"/>
</dbReference>
<dbReference type="RefSeq" id="WP_344308244.1">
    <property type="nucleotide sequence ID" value="NZ_BAAANY010000005.1"/>
</dbReference>
<feature type="domain" description="GH18" evidence="2">
    <location>
        <begin position="39"/>
        <end position="312"/>
    </location>
</feature>
<dbReference type="EMBL" id="BAAANY010000005">
    <property type="protein sequence ID" value="GAA1665900.1"/>
    <property type="molecule type" value="Genomic_DNA"/>
</dbReference>
<dbReference type="InterPro" id="IPR017853">
    <property type="entry name" value="GH"/>
</dbReference>
<reference evidence="4" key="1">
    <citation type="journal article" date="2019" name="Int. J. Syst. Evol. Microbiol.">
        <title>The Global Catalogue of Microorganisms (GCM) 10K type strain sequencing project: providing services to taxonomists for standard genome sequencing and annotation.</title>
        <authorList>
            <consortium name="The Broad Institute Genomics Platform"/>
            <consortium name="The Broad Institute Genome Sequencing Center for Infectious Disease"/>
            <person name="Wu L."/>
            <person name="Ma J."/>
        </authorList>
    </citation>
    <scope>NUCLEOTIDE SEQUENCE [LARGE SCALE GENOMIC DNA]</scope>
    <source>
        <strain evidence="4">JCM 14718</strain>
    </source>
</reference>
<evidence type="ECO:0000313" key="3">
    <source>
        <dbReference type="EMBL" id="GAA1665900.1"/>
    </source>
</evidence>
<organism evidence="3 4">
    <name type="scientific">Fodinicola feengrottensis</name>
    <dbReference type="NCBI Taxonomy" id="435914"/>
    <lineage>
        <taxon>Bacteria</taxon>
        <taxon>Bacillati</taxon>
        <taxon>Actinomycetota</taxon>
        <taxon>Actinomycetes</taxon>
        <taxon>Mycobacteriales</taxon>
        <taxon>Fodinicola</taxon>
    </lineage>
</organism>
<comment type="caution">
    <text evidence="3">The sequence shown here is derived from an EMBL/GenBank/DDBJ whole genome shotgun (WGS) entry which is preliminary data.</text>
</comment>
<name>A0ABP4S3V9_9ACTN</name>
<dbReference type="SUPFAM" id="SSF51445">
    <property type="entry name" value="(Trans)glycosidases"/>
    <property type="match status" value="1"/>
</dbReference>
<evidence type="ECO:0000259" key="2">
    <source>
        <dbReference type="PROSITE" id="PS51910"/>
    </source>
</evidence>
<accession>A0ABP4S3V9</accession>
<keyword evidence="4" id="KW-1185">Reference proteome</keyword>
<dbReference type="InterPro" id="IPR052750">
    <property type="entry name" value="GH18_Chitinase"/>
</dbReference>
<dbReference type="PROSITE" id="PS51910">
    <property type="entry name" value="GH18_2"/>
    <property type="match status" value="1"/>
</dbReference>
<dbReference type="Proteomes" id="UP001500618">
    <property type="component" value="Unassembled WGS sequence"/>
</dbReference>
<dbReference type="Gene3D" id="3.20.20.80">
    <property type="entry name" value="Glycosidases"/>
    <property type="match status" value="1"/>
</dbReference>
<dbReference type="InterPro" id="IPR001223">
    <property type="entry name" value="Glyco_hydro18_cat"/>
</dbReference>
<evidence type="ECO:0000256" key="1">
    <source>
        <dbReference type="SAM" id="SignalP"/>
    </source>
</evidence>